<sequence length="243" mass="25052">MVVVKAVAGDGEWELHDEQRATGPFDALVRALRAPSERGDARRICSAVGMVPIVITLTDADGRTTTPAIPQDRCGLPQQKARQAIQALPWRTVTETRVRQTRSQTELESGCPGQYKPVIAIEAAVGRGAAGTAPLFPGTPPTTLQVCRYTLDPTSAVEVTGSGTLAAGRLTTATTLTGPAVARLVAGLNAAPPVTGRCDQPEAPFAVLADSGVVVETGGCHRTLSAAGGLRQVDPATAAILTG</sequence>
<accession>A0ABX0Y2I7</accession>
<evidence type="ECO:0000313" key="1">
    <source>
        <dbReference type="EMBL" id="NJC72586.1"/>
    </source>
</evidence>
<protein>
    <submittedName>
        <fullName evidence="1">Uncharacterized protein</fullName>
    </submittedName>
</protein>
<gene>
    <name evidence="1" type="ORF">HC031_23120</name>
</gene>
<dbReference type="EMBL" id="JAATVY010000019">
    <property type="protein sequence ID" value="NJC72586.1"/>
    <property type="molecule type" value="Genomic_DNA"/>
</dbReference>
<comment type="caution">
    <text evidence="1">The sequence shown here is derived from an EMBL/GenBank/DDBJ whole genome shotgun (WGS) entry which is preliminary data.</text>
</comment>
<reference evidence="1 2" key="1">
    <citation type="submission" date="2020-03" db="EMBL/GenBank/DDBJ databases">
        <title>WGS of the type strain of Planosporangium spp.</title>
        <authorList>
            <person name="Thawai C."/>
        </authorList>
    </citation>
    <scope>NUCLEOTIDE SEQUENCE [LARGE SCALE GENOMIC DNA]</scope>
    <source>
        <strain evidence="1 2">TBRC 5610</strain>
    </source>
</reference>
<organism evidence="1 2">
    <name type="scientific">Planosporangium thailandense</name>
    <dbReference type="NCBI Taxonomy" id="765197"/>
    <lineage>
        <taxon>Bacteria</taxon>
        <taxon>Bacillati</taxon>
        <taxon>Actinomycetota</taxon>
        <taxon>Actinomycetes</taxon>
        <taxon>Micromonosporales</taxon>
        <taxon>Micromonosporaceae</taxon>
        <taxon>Planosporangium</taxon>
    </lineage>
</organism>
<proteinExistence type="predicted"/>
<keyword evidence="2" id="KW-1185">Reference proteome</keyword>
<evidence type="ECO:0000313" key="2">
    <source>
        <dbReference type="Proteomes" id="UP000722989"/>
    </source>
</evidence>
<dbReference type="Proteomes" id="UP000722989">
    <property type="component" value="Unassembled WGS sequence"/>
</dbReference>
<name>A0ABX0Y2I7_9ACTN</name>
<dbReference type="RefSeq" id="WP_167927480.1">
    <property type="nucleotide sequence ID" value="NZ_JAATVY010000019.1"/>
</dbReference>